<dbReference type="AlphaFoldDB" id="A0A140L1G5"/>
<proteinExistence type="predicted"/>
<organism evidence="2 3">
    <name type="scientific">Thermotalea metallivorans</name>
    <dbReference type="NCBI Taxonomy" id="520762"/>
    <lineage>
        <taxon>Bacteria</taxon>
        <taxon>Bacillati</taxon>
        <taxon>Bacillota</taxon>
        <taxon>Clostridia</taxon>
        <taxon>Peptostreptococcales</taxon>
        <taxon>Thermotaleaceae</taxon>
        <taxon>Thermotalea</taxon>
    </lineage>
</organism>
<dbReference type="EMBL" id="LOEE01000055">
    <property type="protein sequence ID" value="KXG74390.1"/>
    <property type="molecule type" value="Genomic_DNA"/>
</dbReference>
<reference evidence="2 3" key="1">
    <citation type="submission" date="2015-12" db="EMBL/GenBank/DDBJ databases">
        <title>Draft genome sequence of the thermoanaerobe Thermotalea metallivorans, an isolate from the runoff channel of the Great Artesian Basin, Australia.</title>
        <authorList>
            <person name="Patel B.K."/>
        </authorList>
    </citation>
    <scope>NUCLEOTIDE SEQUENCE [LARGE SCALE GENOMIC DNA]</scope>
    <source>
        <strain evidence="2 3">B2-1</strain>
    </source>
</reference>
<keyword evidence="1" id="KW-0812">Transmembrane</keyword>
<dbReference type="RefSeq" id="WP_068557194.1">
    <property type="nucleotide sequence ID" value="NZ_LOEE01000055.1"/>
</dbReference>
<gene>
    <name evidence="2" type="ORF">AN619_23730</name>
</gene>
<protein>
    <submittedName>
        <fullName evidence="2">Uncharacterized protein</fullName>
    </submittedName>
</protein>
<keyword evidence="1" id="KW-1133">Transmembrane helix</keyword>
<keyword evidence="3" id="KW-1185">Reference proteome</keyword>
<sequence length="174" mass="20399">MTNRFINKENFPPISFIIALILLCILGIAINKHNIKIANEEREKQRIAHTDLIKQNEDKMNFIGDSFDRLEYELANEERQELTEKEKEFYYTKATETIGGAGEFGRISPYPNRNELILKFPRNYENIYKAHNLIIVKDTFEYLNAKGEFEKYSFRCCLSEEGEIKEASYGPIVE</sequence>
<feature type="transmembrane region" description="Helical" evidence="1">
    <location>
        <begin position="12"/>
        <end position="30"/>
    </location>
</feature>
<comment type="caution">
    <text evidence="2">The sequence shown here is derived from an EMBL/GenBank/DDBJ whole genome shotgun (WGS) entry which is preliminary data.</text>
</comment>
<accession>A0A140L1G5</accession>
<evidence type="ECO:0000313" key="2">
    <source>
        <dbReference type="EMBL" id="KXG74390.1"/>
    </source>
</evidence>
<keyword evidence="1" id="KW-0472">Membrane</keyword>
<evidence type="ECO:0000313" key="3">
    <source>
        <dbReference type="Proteomes" id="UP000070456"/>
    </source>
</evidence>
<dbReference type="Proteomes" id="UP000070456">
    <property type="component" value="Unassembled WGS sequence"/>
</dbReference>
<name>A0A140L1G5_9FIRM</name>
<evidence type="ECO:0000256" key="1">
    <source>
        <dbReference type="SAM" id="Phobius"/>
    </source>
</evidence>